<dbReference type="EMBL" id="NIVC01002145">
    <property type="protein sequence ID" value="PAA60491.1"/>
    <property type="molecule type" value="Genomic_DNA"/>
</dbReference>
<feature type="transmembrane region" description="Helical" evidence="10">
    <location>
        <begin position="707"/>
        <end position="729"/>
    </location>
</feature>
<keyword evidence="6 10" id="KW-0472">Membrane</keyword>
<evidence type="ECO:0000256" key="3">
    <source>
        <dbReference type="ARBA" id="ARBA00022692"/>
    </source>
</evidence>
<dbReference type="GO" id="GO:0030322">
    <property type="term" value="P:stabilization of membrane potential"/>
    <property type="evidence" value="ECO:0007669"/>
    <property type="project" value="TreeGrafter"/>
</dbReference>
<evidence type="ECO:0000256" key="4">
    <source>
        <dbReference type="ARBA" id="ARBA00022989"/>
    </source>
</evidence>
<dbReference type="SUPFAM" id="SSF81324">
    <property type="entry name" value="Voltage-gated potassium channels"/>
    <property type="match status" value="2"/>
</dbReference>
<keyword evidence="4 10" id="KW-1133">Transmembrane helix</keyword>
<dbReference type="PANTHER" id="PTHR11003">
    <property type="entry name" value="POTASSIUM CHANNEL, SUBFAMILY K"/>
    <property type="match status" value="1"/>
</dbReference>
<dbReference type="InterPro" id="IPR003280">
    <property type="entry name" value="2pore_dom_K_chnl"/>
</dbReference>
<comment type="subcellular location">
    <subcellularLocation>
        <location evidence="1">Membrane</location>
        <topology evidence="1">Multi-pass membrane protein</topology>
    </subcellularLocation>
</comment>
<dbReference type="STRING" id="282301.A0A267EG37"/>
<feature type="compositionally biased region" description="Basic residues" evidence="9">
    <location>
        <begin position="98"/>
        <end position="122"/>
    </location>
</feature>
<feature type="transmembrane region" description="Helical" evidence="10">
    <location>
        <begin position="959"/>
        <end position="977"/>
    </location>
</feature>
<keyword evidence="3 8" id="KW-0812">Transmembrane</keyword>
<dbReference type="GO" id="GO:0015271">
    <property type="term" value="F:outward rectifier potassium channel activity"/>
    <property type="evidence" value="ECO:0007669"/>
    <property type="project" value="TreeGrafter"/>
</dbReference>
<accession>A0A267EG37</accession>
<evidence type="ECO:0000313" key="12">
    <source>
        <dbReference type="EMBL" id="PAA60491.1"/>
    </source>
</evidence>
<keyword evidence="2 8" id="KW-0813">Transport</keyword>
<feature type="region of interest" description="Disordered" evidence="9">
    <location>
        <begin position="41"/>
        <end position="128"/>
    </location>
</feature>
<feature type="compositionally biased region" description="Low complexity" evidence="9">
    <location>
        <begin position="65"/>
        <end position="74"/>
    </location>
</feature>
<name>A0A267EG37_9PLAT</name>
<evidence type="ECO:0000259" key="11">
    <source>
        <dbReference type="Pfam" id="PF07885"/>
    </source>
</evidence>
<evidence type="ECO:0000256" key="1">
    <source>
        <dbReference type="ARBA" id="ARBA00004141"/>
    </source>
</evidence>
<feature type="compositionally biased region" description="Polar residues" evidence="9">
    <location>
        <begin position="75"/>
        <end position="84"/>
    </location>
</feature>
<protein>
    <recommendedName>
        <fullName evidence="11">Potassium channel domain-containing protein</fullName>
    </recommendedName>
</protein>
<dbReference type="PRINTS" id="PR01333">
    <property type="entry name" value="2POREKCHANEL"/>
</dbReference>
<evidence type="ECO:0000256" key="2">
    <source>
        <dbReference type="ARBA" id="ARBA00022448"/>
    </source>
</evidence>
<evidence type="ECO:0000256" key="8">
    <source>
        <dbReference type="RuleBase" id="RU003857"/>
    </source>
</evidence>
<dbReference type="PANTHER" id="PTHR11003:SF334">
    <property type="entry name" value="FI03418P"/>
    <property type="match status" value="1"/>
</dbReference>
<evidence type="ECO:0000256" key="7">
    <source>
        <dbReference type="ARBA" id="ARBA00023303"/>
    </source>
</evidence>
<dbReference type="Pfam" id="PF07885">
    <property type="entry name" value="Ion_trans_2"/>
    <property type="match status" value="2"/>
</dbReference>
<evidence type="ECO:0000256" key="9">
    <source>
        <dbReference type="SAM" id="MobiDB-lite"/>
    </source>
</evidence>
<feature type="region of interest" description="Disordered" evidence="9">
    <location>
        <begin position="331"/>
        <end position="380"/>
    </location>
</feature>
<evidence type="ECO:0000256" key="10">
    <source>
        <dbReference type="SAM" id="Phobius"/>
    </source>
</evidence>
<feature type="transmembrane region" description="Helical" evidence="10">
    <location>
        <begin position="395"/>
        <end position="422"/>
    </location>
</feature>
<dbReference type="Proteomes" id="UP000215902">
    <property type="component" value="Unassembled WGS sequence"/>
</dbReference>
<dbReference type="InterPro" id="IPR013099">
    <property type="entry name" value="K_chnl_dom"/>
</dbReference>
<evidence type="ECO:0000313" key="13">
    <source>
        <dbReference type="Proteomes" id="UP000215902"/>
    </source>
</evidence>
<keyword evidence="7 8" id="KW-0407">Ion channel</keyword>
<gene>
    <name evidence="12" type="ORF">BOX15_Mlig031602g3</name>
</gene>
<feature type="transmembrane region" description="Helical" evidence="10">
    <location>
        <begin position="928"/>
        <end position="947"/>
    </location>
</feature>
<keyword evidence="13" id="KW-1185">Reference proteome</keyword>
<feature type="compositionally biased region" description="Basic and acidic residues" evidence="9">
    <location>
        <begin position="44"/>
        <end position="59"/>
    </location>
</feature>
<dbReference type="OrthoDB" id="297496at2759"/>
<keyword evidence="5 8" id="KW-0406">Ion transport</keyword>
<evidence type="ECO:0000256" key="5">
    <source>
        <dbReference type="ARBA" id="ARBA00023065"/>
    </source>
</evidence>
<feature type="non-terminal residue" evidence="12">
    <location>
        <position position="1"/>
    </location>
</feature>
<dbReference type="Gene3D" id="1.10.287.70">
    <property type="match status" value="2"/>
</dbReference>
<organism evidence="12 13">
    <name type="scientific">Macrostomum lignano</name>
    <dbReference type="NCBI Taxonomy" id="282301"/>
    <lineage>
        <taxon>Eukaryota</taxon>
        <taxon>Metazoa</taxon>
        <taxon>Spiralia</taxon>
        <taxon>Lophotrochozoa</taxon>
        <taxon>Platyhelminthes</taxon>
        <taxon>Rhabditophora</taxon>
        <taxon>Macrostomorpha</taxon>
        <taxon>Macrostomida</taxon>
        <taxon>Macrostomidae</taxon>
        <taxon>Macrostomum</taxon>
    </lineage>
</organism>
<feature type="compositionally biased region" description="Basic and acidic residues" evidence="9">
    <location>
        <begin position="336"/>
        <end position="347"/>
    </location>
</feature>
<comment type="similarity">
    <text evidence="8">Belongs to the two pore domain potassium channel (TC 1.A.1.8) family.</text>
</comment>
<feature type="transmembrane region" description="Helical" evidence="10">
    <location>
        <begin position="989"/>
        <end position="1009"/>
    </location>
</feature>
<feature type="region of interest" description="Disordered" evidence="9">
    <location>
        <begin position="816"/>
        <end position="865"/>
    </location>
</feature>
<proteinExistence type="inferred from homology"/>
<feature type="domain" description="Potassium channel" evidence="11">
    <location>
        <begin position="934"/>
        <end position="1011"/>
    </location>
</feature>
<feature type="domain" description="Potassium channel" evidence="11">
    <location>
        <begin position="707"/>
        <end position="762"/>
    </location>
</feature>
<reference evidence="12 13" key="1">
    <citation type="submission" date="2017-06" db="EMBL/GenBank/DDBJ databases">
        <title>A platform for efficient transgenesis in Macrostomum lignano, a flatworm model organism for stem cell research.</title>
        <authorList>
            <person name="Berezikov E."/>
        </authorList>
    </citation>
    <scope>NUCLEOTIDE SEQUENCE [LARGE SCALE GENOMIC DNA]</scope>
    <source>
        <strain evidence="12">DV1</strain>
        <tissue evidence="12">Whole organism</tissue>
    </source>
</reference>
<dbReference type="AlphaFoldDB" id="A0A267EG37"/>
<evidence type="ECO:0000256" key="6">
    <source>
        <dbReference type="ARBA" id="ARBA00023136"/>
    </source>
</evidence>
<feature type="compositionally biased region" description="Low complexity" evidence="9">
    <location>
        <begin position="841"/>
        <end position="850"/>
    </location>
</feature>
<dbReference type="GO" id="GO:0022841">
    <property type="term" value="F:potassium ion leak channel activity"/>
    <property type="evidence" value="ECO:0007669"/>
    <property type="project" value="TreeGrafter"/>
</dbReference>
<dbReference type="GO" id="GO:0005886">
    <property type="term" value="C:plasma membrane"/>
    <property type="evidence" value="ECO:0007669"/>
    <property type="project" value="TreeGrafter"/>
</dbReference>
<comment type="caution">
    <text evidence="12">The sequence shown here is derived from an EMBL/GenBank/DDBJ whole genome shotgun (WGS) entry which is preliminary data.</text>
</comment>
<feature type="transmembrane region" description="Helical" evidence="10">
    <location>
        <begin position="741"/>
        <end position="770"/>
    </location>
</feature>
<sequence length="1030" mass="112358">GYLSGLPRDFLDRFLGKHAHSDRPYAFHCNWGLPVTMVTSDSAAKNDADNSRKADAEAKRRARGAEAATAMAMTSVTPAETSATPAAKSHRDTATSSRRSRRGESKHRRKDQRNQQQHHHQQQQHSFLAAAVAATAAATVGLHLLETKAPIAHDDEEDEEAAAAAAAATGSDAAALLVAAAAGGGGPTQNGVSDGCRSGVNTLANPSAAEEPVGAALKGIEDDNLTGGLLTERECQALVLRNLHYRPRPFSAFTTYSDAMQSEDDIEELRATAGQRTSNYDNLPASAAAAAAAAAGSPPELPVRTRRQDAQTKLLLAPLAAGGGVTSVAAAETEDDKAADTDGKKAAADQATDSPEKQKNQQQQQQNDGKPPTRPKVSKWKRRRRRCVSCLKTSVAFLFSHIGLCLLVIGYTLSGAYLFVYLEHDRSVMDNRMYTESVAQTRIHMSGNMTQPVVEMIQELKSDFEQLFHVLEDMADESYKKLLNISQMLSSSRLRLADAVREVGDANSQLLHQLQGDFTQHEDSIETQVGVLGSLLSNISCPPCPFGHPGGNRSGSTGRSMQDYTNMVHRIRQQLDKSQLGIRKELRQAVNSAKARIREEVFQLFNHSTAYRRQVLQVQASLELMQASLYNFTSVAHLELENNRVLLEKIKGGKDYSTVGTNTMMARYNYSATLRTWALKLEESVYSYAMRGWSRPDEDKPGVNQTIWTFPGALLYAITIVTTIGYGHVAPKTVAGRLCTIFYAMVGIPLMLLCLHNLGSFLADVFRLCYQHCCLRLWRRRRMRRLARHHEAISSRSRRGRVRAFDQLSEIMPISSRYRSRRSNRSGATVRRGGGGGSGRSGLSTATTAGGRHGAAEATLGGNGGSPPAMMSRRRIFQLADPSTGQTLDLCVLPPASVGTAGRAASSYAASTPVSSVEDLGEVIRVPVWLTLTVFCIYILTGAVLFYSWEQWGFMDSVYFVFITLTTIGLGDFVPGMQESSWTDEAKPITCGLYLLFGLAMIAMCFQLMQEEAKDKVKSFGRKIGLLDDG</sequence>